<gene>
    <name evidence="3" type="ORF">TRUGW13939_01152</name>
</gene>
<dbReference type="InterPro" id="IPR019200">
    <property type="entry name" value="ATP_adenylylTrfase_C"/>
</dbReference>
<dbReference type="InterPro" id="IPR009163">
    <property type="entry name" value="Ap4A_phos1/2"/>
</dbReference>
<dbReference type="PANTHER" id="PTHR38420">
    <property type="entry name" value="AP-4-A PHOSPHORYLASE II"/>
    <property type="match status" value="1"/>
</dbReference>
<dbReference type="Gene3D" id="3.30.428.70">
    <property type="match status" value="1"/>
</dbReference>
<dbReference type="RefSeq" id="XP_035340248.1">
    <property type="nucleotide sequence ID" value="XM_035484355.1"/>
</dbReference>
<dbReference type="PANTHER" id="PTHR38420:SF3">
    <property type="entry name" value="5',5'''-P-1,P-4-TETRAPHOSPHATE PHOSPHORYLASE 2"/>
    <property type="match status" value="1"/>
</dbReference>
<dbReference type="Pfam" id="PF19327">
    <property type="entry name" value="Ap4A_phos_N"/>
    <property type="match status" value="1"/>
</dbReference>
<proteinExistence type="predicted"/>
<evidence type="ECO:0000313" key="4">
    <source>
        <dbReference type="Proteomes" id="UP000509510"/>
    </source>
</evidence>
<dbReference type="GO" id="GO:0005524">
    <property type="term" value="F:ATP binding"/>
    <property type="evidence" value="ECO:0007669"/>
    <property type="project" value="InterPro"/>
</dbReference>
<sequence length="348" mass="38908">MLLGLPEPLPSLVAKRFAAAKEAGALIFSATHLAVLPAARVHYQLRYCPALSKKPQSIKQEKQKGPKIDPFENPSRELLVAEIPSLDDQDAGHILVLNKFPVIPRHFILATKRFRNQTDLLEKEDLEATFACIQAWKNQDSTRDEDEAKKNRLFAFFNSGEESGASQPHRHLQFLPIEDMREQQQDQGQDSKWIPLIDRVATADDAVITESGLRHLPSLPFRHFALPLPLTPSPETLYEGYLSLYRAAVEVSSTTLDSVEKAEKLAQSVGPAAISYNFAMTESAMMICPRRSEIAYLNNKNNNGTDTGKISLNGTILAGTLMVKQESEWDELRNEPEKINFLLADVGF</sequence>
<dbReference type="SUPFAM" id="SSF54197">
    <property type="entry name" value="HIT-like"/>
    <property type="match status" value="1"/>
</dbReference>
<feature type="domain" description="ATP adenylyltransferase C-terminal" evidence="1">
    <location>
        <begin position="217"/>
        <end position="348"/>
    </location>
</feature>
<reference evidence="4" key="1">
    <citation type="submission" date="2020-06" db="EMBL/GenBank/DDBJ databases">
        <title>A chromosome-scale genome assembly of Talaromyces rugulosus W13939.</title>
        <authorList>
            <person name="Wang B."/>
            <person name="Guo L."/>
            <person name="Ye K."/>
            <person name="Wang L."/>
        </authorList>
    </citation>
    <scope>NUCLEOTIDE SEQUENCE [LARGE SCALE GENOMIC DNA]</scope>
    <source>
        <strain evidence="4">W13939</strain>
    </source>
</reference>
<name>A0A7H8QJF0_TALRU</name>
<dbReference type="AlphaFoldDB" id="A0A7H8QJF0"/>
<evidence type="ECO:0000259" key="2">
    <source>
        <dbReference type="Pfam" id="PF19327"/>
    </source>
</evidence>
<evidence type="ECO:0000313" key="3">
    <source>
        <dbReference type="EMBL" id="QKX54069.1"/>
    </source>
</evidence>
<feature type="domain" description="Ap4A phosphorylase 1/2 N-terminal" evidence="2">
    <location>
        <begin position="6"/>
        <end position="182"/>
    </location>
</feature>
<dbReference type="EMBL" id="CP055898">
    <property type="protein sequence ID" value="QKX54069.1"/>
    <property type="molecule type" value="Genomic_DNA"/>
</dbReference>
<dbReference type="InterPro" id="IPR043171">
    <property type="entry name" value="Ap4A_phos1/2-like"/>
</dbReference>
<dbReference type="InterPro" id="IPR036265">
    <property type="entry name" value="HIT-like_sf"/>
</dbReference>
<dbReference type="KEGG" id="trg:TRUGW13939_01152"/>
<dbReference type="GO" id="GO:0003877">
    <property type="term" value="F:ATP:ADP adenylyltransferase activity"/>
    <property type="evidence" value="ECO:0007669"/>
    <property type="project" value="InterPro"/>
</dbReference>
<dbReference type="GO" id="GO:0009117">
    <property type="term" value="P:nucleotide metabolic process"/>
    <property type="evidence" value="ECO:0007669"/>
    <property type="project" value="InterPro"/>
</dbReference>
<dbReference type="GeneID" id="55988665"/>
<protein>
    <submittedName>
        <fullName evidence="3">Uncharacterized protein</fullName>
    </submittedName>
</protein>
<accession>A0A7H8QJF0</accession>
<evidence type="ECO:0000259" key="1">
    <source>
        <dbReference type="Pfam" id="PF09830"/>
    </source>
</evidence>
<dbReference type="InterPro" id="IPR045759">
    <property type="entry name" value="Ap4A_phos1/2_N"/>
</dbReference>
<organism evidence="3 4">
    <name type="scientific">Talaromyces rugulosus</name>
    <name type="common">Penicillium rugulosum</name>
    <dbReference type="NCBI Taxonomy" id="121627"/>
    <lineage>
        <taxon>Eukaryota</taxon>
        <taxon>Fungi</taxon>
        <taxon>Dikarya</taxon>
        <taxon>Ascomycota</taxon>
        <taxon>Pezizomycotina</taxon>
        <taxon>Eurotiomycetes</taxon>
        <taxon>Eurotiomycetidae</taxon>
        <taxon>Eurotiales</taxon>
        <taxon>Trichocomaceae</taxon>
        <taxon>Talaromyces</taxon>
        <taxon>Talaromyces sect. Islandici</taxon>
    </lineage>
</organism>
<dbReference type="Proteomes" id="UP000509510">
    <property type="component" value="Chromosome I"/>
</dbReference>
<dbReference type="OrthoDB" id="10267950at2759"/>
<dbReference type="Pfam" id="PF09830">
    <property type="entry name" value="ATP_transf"/>
    <property type="match status" value="1"/>
</dbReference>
<keyword evidence="4" id="KW-1185">Reference proteome</keyword>